<feature type="transmembrane region" description="Helical" evidence="8">
    <location>
        <begin position="392"/>
        <end position="412"/>
    </location>
</feature>
<evidence type="ECO:0000256" key="3">
    <source>
        <dbReference type="ARBA" id="ARBA00022676"/>
    </source>
</evidence>
<feature type="transmembrane region" description="Helical" evidence="8">
    <location>
        <begin position="88"/>
        <end position="109"/>
    </location>
</feature>
<keyword evidence="2" id="KW-1003">Cell membrane</keyword>
<keyword evidence="3" id="KW-0328">Glycosyltransferase</keyword>
<dbReference type="PANTHER" id="PTHR33908:SF11">
    <property type="entry name" value="MEMBRANE PROTEIN"/>
    <property type="match status" value="1"/>
</dbReference>
<gene>
    <name evidence="9" type="ORF">COW99_04950</name>
</gene>
<evidence type="ECO:0000313" key="9">
    <source>
        <dbReference type="EMBL" id="PIP61333.1"/>
    </source>
</evidence>
<dbReference type="Proteomes" id="UP000231246">
    <property type="component" value="Unassembled WGS sequence"/>
</dbReference>
<sequence>MFTKKNISFIIITALVLVSRTYHVSSNPPSLNWDEVSHGYNAYSILQTGNDEWGQKLPLLFKAFGENKLPGYIYLLLPFIHTLGLTSLAVRLPSIIAGILLVLFTYLLAKEIFIGSRFRNYISLLSAGLVVLEPWTMFISRAAFEANLALFFHTAGAYFLLRGLKVTNNWIISAMFFGLSIWTYNSERGFIPLFLILFFYIYRKKVLKKAIENKISVTCTILVGLIFFLPLIPEINSGEMFVRLKQQGHLGAESVESIGDYGFLQYAYIGGAVIKKMFQHFSVGFLLTGIVAQNHLVFPVYGLIYYLDYIFLYFGLFYLFMHYKSKQYSWLIIGWIILAVIPSSLTNDSPHMMRATTMLPILLMTVAYGVVEVSHQLNLIKISSSQKKVSTGIIKYTIYYFLFVIAMVASHVVTPRQMLFITAFLLATVVYLSRNSSKLVNIINLHGLTSNFKTGYLVGFLYLAITTSLSASYMYTYFMIYPKCCSQNWQYPYKQVADYVKQNYDSYDKFIISTEYGSPHEFILFYLGWDPEKYQNNKDLFAYKDKDQIGWLTIERFDKFYFLEISGIPKKEKLKLHDGSQIDMENSLVFVSISERSRANIDWKKWKLVDNIRLKSGEIAFEIYKLRSQ</sequence>
<keyword evidence="5 8" id="KW-0812">Transmembrane</keyword>
<evidence type="ECO:0000256" key="1">
    <source>
        <dbReference type="ARBA" id="ARBA00004651"/>
    </source>
</evidence>
<protein>
    <submittedName>
        <fullName evidence="9">Uncharacterized protein</fullName>
    </submittedName>
</protein>
<evidence type="ECO:0000256" key="4">
    <source>
        <dbReference type="ARBA" id="ARBA00022679"/>
    </source>
</evidence>
<dbReference type="InterPro" id="IPR050297">
    <property type="entry name" value="LipidA_mod_glycosyltrf_83"/>
</dbReference>
<evidence type="ECO:0000313" key="10">
    <source>
        <dbReference type="Proteomes" id="UP000231246"/>
    </source>
</evidence>
<feature type="transmembrane region" description="Helical" evidence="8">
    <location>
        <begin position="328"/>
        <end position="345"/>
    </location>
</feature>
<organism evidence="9 10">
    <name type="scientific">Candidatus Roizmanbacteria bacterium CG22_combo_CG10-13_8_21_14_all_38_20</name>
    <dbReference type="NCBI Taxonomy" id="1974862"/>
    <lineage>
        <taxon>Bacteria</taxon>
        <taxon>Candidatus Roizmaniibacteriota</taxon>
    </lineage>
</organism>
<evidence type="ECO:0000256" key="5">
    <source>
        <dbReference type="ARBA" id="ARBA00022692"/>
    </source>
</evidence>
<comment type="caution">
    <text evidence="9">The sequence shown here is derived from an EMBL/GenBank/DDBJ whole genome shotgun (WGS) entry which is preliminary data.</text>
</comment>
<keyword evidence="6 8" id="KW-1133">Transmembrane helix</keyword>
<keyword evidence="7 8" id="KW-0472">Membrane</keyword>
<dbReference type="AlphaFoldDB" id="A0A2H0BUH7"/>
<dbReference type="GO" id="GO:0009103">
    <property type="term" value="P:lipopolysaccharide biosynthetic process"/>
    <property type="evidence" value="ECO:0007669"/>
    <property type="project" value="UniProtKB-ARBA"/>
</dbReference>
<dbReference type="PANTHER" id="PTHR33908">
    <property type="entry name" value="MANNOSYLTRANSFERASE YKCB-RELATED"/>
    <property type="match status" value="1"/>
</dbReference>
<feature type="transmembrane region" description="Helical" evidence="8">
    <location>
        <begin position="418"/>
        <end position="434"/>
    </location>
</feature>
<feature type="transmembrane region" description="Helical" evidence="8">
    <location>
        <begin position="455"/>
        <end position="478"/>
    </location>
</feature>
<comment type="subcellular location">
    <subcellularLocation>
        <location evidence="1">Cell membrane</location>
        <topology evidence="1">Multi-pass membrane protein</topology>
    </subcellularLocation>
</comment>
<evidence type="ECO:0000256" key="6">
    <source>
        <dbReference type="ARBA" id="ARBA00022989"/>
    </source>
</evidence>
<evidence type="ECO:0000256" key="7">
    <source>
        <dbReference type="ARBA" id="ARBA00023136"/>
    </source>
</evidence>
<reference evidence="9 10" key="1">
    <citation type="submission" date="2017-09" db="EMBL/GenBank/DDBJ databases">
        <title>Depth-based differentiation of microbial function through sediment-hosted aquifers and enrichment of novel symbionts in the deep terrestrial subsurface.</title>
        <authorList>
            <person name="Probst A.J."/>
            <person name="Ladd B."/>
            <person name="Jarett J.K."/>
            <person name="Geller-Mcgrath D.E."/>
            <person name="Sieber C.M."/>
            <person name="Emerson J.B."/>
            <person name="Anantharaman K."/>
            <person name="Thomas B.C."/>
            <person name="Malmstrom R."/>
            <person name="Stieglmeier M."/>
            <person name="Klingl A."/>
            <person name="Woyke T."/>
            <person name="Ryan C.M."/>
            <person name="Banfield J.F."/>
        </authorList>
    </citation>
    <scope>NUCLEOTIDE SEQUENCE [LARGE SCALE GENOMIC DNA]</scope>
    <source>
        <strain evidence="9">CG22_combo_CG10-13_8_21_14_all_38_20</strain>
    </source>
</reference>
<feature type="transmembrane region" description="Helical" evidence="8">
    <location>
        <begin position="351"/>
        <end position="371"/>
    </location>
</feature>
<feature type="transmembrane region" description="Helical" evidence="8">
    <location>
        <begin position="215"/>
        <end position="232"/>
    </location>
</feature>
<name>A0A2H0BUH7_9BACT</name>
<evidence type="ECO:0000256" key="8">
    <source>
        <dbReference type="SAM" id="Phobius"/>
    </source>
</evidence>
<dbReference type="GO" id="GO:0016763">
    <property type="term" value="F:pentosyltransferase activity"/>
    <property type="evidence" value="ECO:0007669"/>
    <property type="project" value="TreeGrafter"/>
</dbReference>
<feature type="transmembrane region" description="Helical" evidence="8">
    <location>
        <begin position="121"/>
        <end position="138"/>
    </location>
</feature>
<evidence type="ECO:0000256" key="2">
    <source>
        <dbReference type="ARBA" id="ARBA00022475"/>
    </source>
</evidence>
<feature type="transmembrane region" description="Helical" evidence="8">
    <location>
        <begin position="188"/>
        <end position="203"/>
    </location>
</feature>
<accession>A0A2H0BUH7</accession>
<feature type="transmembrane region" description="Helical" evidence="8">
    <location>
        <begin position="303"/>
        <end position="321"/>
    </location>
</feature>
<dbReference type="GO" id="GO:0005886">
    <property type="term" value="C:plasma membrane"/>
    <property type="evidence" value="ECO:0007669"/>
    <property type="project" value="UniProtKB-SubCell"/>
</dbReference>
<proteinExistence type="predicted"/>
<keyword evidence="4" id="KW-0808">Transferase</keyword>
<dbReference type="EMBL" id="PCTA01000030">
    <property type="protein sequence ID" value="PIP61333.1"/>
    <property type="molecule type" value="Genomic_DNA"/>
</dbReference>